<proteinExistence type="predicted"/>
<feature type="region of interest" description="Disordered" evidence="1">
    <location>
        <begin position="289"/>
        <end position="325"/>
    </location>
</feature>
<dbReference type="EMBL" id="JABCKI010005874">
    <property type="protein sequence ID" value="KAG5636961.1"/>
    <property type="molecule type" value="Genomic_DNA"/>
</dbReference>
<feature type="compositionally biased region" description="Basic and acidic residues" evidence="1">
    <location>
        <begin position="26"/>
        <end position="44"/>
    </location>
</feature>
<evidence type="ECO:0000259" key="2">
    <source>
        <dbReference type="Pfam" id="PF08719"/>
    </source>
</evidence>
<feature type="compositionally biased region" description="Polar residues" evidence="1">
    <location>
        <begin position="1"/>
        <end position="18"/>
    </location>
</feature>
<feature type="compositionally biased region" description="Polar residues" evidence="1">
    <location>
        <begin position="148"/>
        <end position="157"/>
    </location>
</feature>
<feature type="domain" description="NADAR" evidence="2">
    <location>
        <begin position="337"/>
        <end position="470"/>
    </location>
</feature>
<keyword evidence="4" id="KW-1185">Reference proteome</keyword>
<dbReference type="OrthoDB" id="206452at2759"/>
<dbReference type="AlphaFoldDB" id="A0A9P7K6M8"/>
<gene>
    <name evidence="3" type="ORF">H0H81_006265</name>
</gene>
<dbReference type="CDD" id="cd15457">
    <property type="entry name" value="NADAR"/>
    <property type="match status" value="1"/>
</dbReference>
<feature type="region of interest" description="Disordered" evidence="1">
    <location>
        <begin position="1"/>
        <end position="184"/>
    </location>
</feature>
<comment type="caution">
    <text evidence="3">The sequence shown here is derived from an EMBL/GenBank/DDBJ whole genome shotgun (WGS) entry which is preliminary data.</text>
</comment>
<evidence type="ECO:0000256" key="1">
    <source>
        <dbReference type="SAM" id="MobiDB-lite"/>
    </source>
</evidence>
<feature type="compositionally biased region" description="Polar residues" evidence="1">
    <location>
        <begin position="116"/>
        <end position="127"/>
    </location>
</feature>
<sequence>MPQPQIRRQTVPTSGPSTSRQAQARPEARERDRRDSRQPRENSSKRRKSRKPNVTGRISFAGYEGAQGPGPRYTVGDNLAGIQPPAPVIPHDSSSRHRSADQPRSQTPFPRPSPLQPSNSQESQPPVNRQHAVPSPAPAPGHGRHRSLQLSLPNRTSGVGGIALARTPTPPRTRNPNPLPDLPRDVFATTPYKHLLTPKDLPDTIPQTQNTFIKREIITTPSAPKKGLRRVFSTKKAEPPPVTRTIEYVYVPTIPHGYSTGTTTTPAPMTIPTPISALVQPTPIPAPISTPTPAPAPAPVTTRSRTPAASIRHSMPTPTPSGPSPLRPIYINQDSEEFSSFLIHSPHPVWYEEREYPTAAHLLEALKFLPAYPDIAEQIRAAHETDELYRVSAMYVQYEDPNYAADIVAITTKVLSLKFRQHADLRFRLLNTNPARLLYFDPSDSFWGIGPLGNGRNELGAILERVRAEITPRRR</sequence>
<evidence type="ECO:0000313" key="3">
    <source>
        <dbReference type="EMBL" id="KAG5636961.1"/>
    </source>
</evidence>
<evidence type="ECO:0000313" key="4">
    <source>
        <dbReference type="Proteomes" id="UP000717328"/>
    </source>
</evidence>
<organism evidence="3 4">
    <name type="scientific">Sphagnurus paluster</name>
    <dbReference type="NCBI Taxonomy" id="117069"/>
    <lineage>
        <taxon>Eukaryota</taxon>
        <taxon>Fungi</taxon>
        <taxon>Dikarya</taxon>
        <taxon>Basidiomycota</taxon>
        <taxon>Agaricomycotina</taxon>
        <taxon>Agaricomycetes</taxon>
        <taxon>Agaricomycetidae</taxon>
        <taxon>Agaricales</taxon>
        <taxon>Tricholomatineae</taxon>
        <taxon>Lyophyllaceae</taxon>
        <taxon>Sphagnurus</taxon>
    </lineage>
</organism>
<reference evidence="3" key="1">
    <citation type="submission" date="2021-02" db="EMBL/GenBank/DDBJ databases">
        <authorList>
            <person name="Nieuwenhuis M."/>
            <person name="Van De Peppel L.J.J."/>
        </authorList>
    </citation>
    <scope>NUCLEOTIDE SEQUENCE</scope>
    <source>
        <strain evidence="3">D49</strain>
    </source>
</reference>
<feature type="compositionally biased region" description="Low complexity" evidence="1">
    <location>
        <begin position="299"/>
        <end position="309"/>
    </location>
</feature>
<dbReference type="Pfam" id="PF08719">
    <property type="entry name" value="NADAR"/>
    <property type="match status" value="1"/>
</dbReference>
<dbReference type="InterPro" id="IPR037238">
    <property type="entry name" value="YbiA-like_sf"/>
</dbReference>
<feature type="compositionally biased region" description="Pro residues" evidence="1">
    <location>
        <begin position="289"/>
        <end position="298"/>
    </location>
</feature>
<dbReference type="Gene3D" id="1.10.357.40">
    <property type="entry name" value="YbiA-like"/>
    <property type="match status" value="1"/>
</dbReference>
<dbReference type="InterPro" id="IPR012816">
    <property type="entry name" value="NADAR"/>
</dbReference>
<dbReference type="SUPFAM" id="SSF143990">
    <property type="entry name" value="YbiA-like"/>
    <property type="match status" value="1"/>
</dbReference>
<dbReference type="Proteomes" id="UP000717328">
    <property type="component" value="Unassembled WGS sequence"/>
</dbReference>
<reference evidence="3" key="2">
    <citation type="submission" date="2021-10" db="EMBL/GenBank/DDBJ databases">
        <title>Phylogenomics reveals ancestral predisposition of the termite-cultivated fungus Termitomyces towards a domesticated lifestyle.</title>
        <authorList>
            <person name="Auxier B."/>
            <person name="Grum-Grzhimaylo A."/>
            <person name="Cardenas M.E."/>
            <person name="Lodge J.D."/>
            <person name="Laessoe T."/>
            <person name="Pedersen O."/>
            <person name="Smith M.E."/>
            <person name="Kuyper T.W."/>
            <person name="Franco-Molano E.A."/>
            <person name="Baroni T.J."/>
            <person name="Aanen D.K."/>
        </authorList>
    </citation>
    <scope>NUCLEOTIDE SEQUENCE</scope>
    <source>
        <strain evidence="3">D49</strain>
    </source>
</reference>
<name>A0A9P7K6M8_9AGAR</name>
<accession>A0A9P7K6M8</accession>
<feature type="compositionally biased region" description="Pro residues" evidence="1">
    <location>
        <begin position="168"/>
        <end position="181"/>
    </location>
</feature>
<protein>
    <recommendedName>
        <fullName evidence="2">NADAR domain-containing protein</fullName>
    </recommendedName>
</protein>